<dbReference type="SUPFAM" id="SSF48163">
    <property type="entry name" value="An anticodon-binding domain of class I aminoacyl-tRNA synthetases"/>
    <property type="match status" value="1"/>
</dbReference>
<keyword evidence="5 10" id="KW-0547">Nucleotide-binding</keyword>
<protein>
    <recommendedName>
        <fullName evidence="10">Lysine--tRNA ligase</fullName>
        <ecNumber evidence="10">6.1.1.6</ecNumber>
    </recommendedName>
    <alternativeName>
        <fullName evidence="10">Lysyl-tRNA synthetase</fullName>
        <shortName evidence="10">LysRS</shortName>
    </alternativeName>
</protein>
<evidence type="ECO:0000256" key="1">
    <source>
        <dbReference type="ARBA" id="ARBA00004496"/>
    </source>
</evidence>
<evidence type="ECO:0000256" key="5">
    <source>
        <dbReference type="ARBA" id="ARBA00022741"/>
    </source>
</evidence>
<dbReference type="InterPro" id="IPR001412">
    <property type="entry name" value="aa-tRNA-synth_I_CS"/>
</dbReference>
<dbReference type="SUPFAM" id="SSF52374">
    <property type="entry name" value="Nucleotidylyl transferase"/>
    <property type="match status" value="1"/>
</dbReference>
<evidence type="ECO:0000256" key="6">
    <source>
        <dbReference type="ARBA" id="ARBA00022840"/>
    </source>
</evidence>
<accession>A0A081BZW8</accession>
<comment type="subcellular location">
    <subcellularLocation>
        <location evidence="1 10">Cytoplasm</location>
    </subcellularLocation>
</comment>
<comment type="catalytic activity">
    <reaction evidence="9 10">
        <text>tRNA(Lys) + L-lysine + ATP = L-lysyl-tRNA(Lys) + AMP + diphosphate</text>
        <dbReference type="Rhea" id="RHEA:20792"/>
        <dbReference type="Rhea" id="RHEA-COMP:9696"/>
        <dbReference type="Rhea" id="RHEA-COMP:9697"/>
        <dbReference type="ChEBI" id="CHEBI:30616"/>
        <dbReference type="ChEBI" id="CHEBI:32551"/>
        <dbReference type="ChEBI" id="CHEBI:33019"/>
        <dbReference type="ChEBI" id="CHEBI:78442"/>
        <dbReference type="ChEBI" id="CHEBI:78529"/>
        <dbReference type="ChEBI" id="CHEBI:456215"/>
        <dbReference type="EC" id="6.1.1.6"/>
    </reaction>
</comment>
<feature type="short sequence motif" description="'HIGH' region" evidence="10">
    <location>
        <begin position="37"/>
        <end position="45"/>
    </location>
</feature>
<gene>
    <name evidence="10" type="primary">lysS</name>
    <name evidence="11" type="ORF">U27_04845</name>
</gene>
<evidence type="ECO:0000256" key="3">
    <source>
        <dbReference type="ARBA" id="ARBA00022490"/>
    </source>
</evidence>
<dbReference type="Proteomes" id="UP000030661">
    <property type="component" value="Unassembled WGS sequence"/>
</dbReference>
<evidence type="ECO:0000256" key="4">
    <source>
        <dbReference type="ARBA" id="ARBA00022598"/>
    </source>
</evidence>
<dbReference type="GO" id="GO:0005524">
    <property type="term" value="F:ATP binding"/>
    <property type="evidence" value="ECO:0007669"/>
    <property type="project" value="UniProtKB-UniRule"/>
</dbReference>
<dbReference type="Gene3D" id="3.40.50.620">
    <property type="entry name" value="HUPs"/>
    <property type="match status" value="1"/>
</dbReference>
<dbReference type="PANTHER" id="PTHR37940">
    <property type="entry name" value="LYSINE--TRNA LIGASE"/>
    <property type="match status" value="1"/>
</dbReference>
<evidence type="ECO:0000256" key="7">
    <source>
        <dbReference type="ARBA" id="ARBA00022917"/>
    </source>
</evidence>
<dbReference type="EMBL" id="DF820466">
    <property type="protein sequence ID" value="GAK57873.1"/>
    <property type="molecule type" value="Genomic_DNA"/>
</dbReference>
<dbReference type="NCBIfam" id="TIGR00467">
    <property type="entry name" value="lysS_arch"/>
    <property type="match status" value="1"/>
</dbReference>
<sequence length="523" mass="59997">MSATIYKSWPFQEAQKLQKRFKQPPTTPVRFETGFGPSGLPHIGTFAEVVRTTWVRHAFELFTGWPTELVAFSDDMDGLRKVPINMPNKEMLTENLGKPLCHIPDPFGECESYSAYMNNKLKEFLDAYHFEYHFQSSQEAYTRGDFNEGLSVILQKVDEINTLILPTMSAEKQQGWSPFFPICEQCGRIYSTRVIRYHPEDNTIDYACDRAEGLVKSCGHKGNVSVHNGHVKVGWKVDWALRWYSYEIGYEMYGKDLIESANLSGKITRIMGKQPPTGYFYELFLDEEGKKISKSVGKGLTIDTWVNYAPLESLLYYLFQNPRQAKRLYWGIVPKSVDEYLADLQAYPSLPAQKQPDAAAWQIFNKGANVPQYELSINFSLINNLISAVGTDDNEVILEYLKRYDPAADKYTDILRDLVHKGMNYYRDFILPNKHFRTPTNEERAMLQQVREKLVLYAGDNEDVLQSIPFEVAKANSVAPGDLFKMFYEVVLGQERGPRFGTFVRLVGKDRALTLLAEAIQRD</sequence>
<keyword evidence="3 10" id="KW-0963">Cytoplasm</keyword>
<keyword evidence="8 10" id="KW-0030">Aminoacyl-tRNA synthetase</keyword>
<evidence type="ECO:0000313" key="11">
    <source>
        <dbReference type="EMBL" id="GAK57873.1"/>
    </source>
</evidence>
<dbReference type="Gene3D" id="1.10.10.350">
    <property type="match status" value="1"/>
</dbReference>
<dbReference type="HAMAP" id="MF_00177">
    <property type="entry name" value="Lys_tRNA_synth_class1"/>
    <property type="match status" value="1"/>
</dbReference>
<keyword evidence="7 10" id="KW-0648">Protein biosynthesis</keyword>
<dbReference type="PROSITE" id="PS00178">
    <property type="entry name" value="AA_TRNA_LIGASE_I"/>
    <property type="match status" value="1"/>
</dbReference>
<dbReference type="EC" id="6.1.1.6" evidence="10"/>
<keyword evidence="12" id="KW-1185">Reference proteome</keyword>
<dbReference type="STRING" id="1499967.U27_04845"/>
<dbReference type="GO" id="GO:0006430">
    <property type="term" value="P:lysyl-tRNA aminoacylation"/>
    <property type="evidence" value="ECO:0007669"/>
    <property type="project" value="UniProtKB-UniRule"/>
</dbReference>
<dbReference type="InterPro" id="IPR008925">
    <property type="entry name" value="aa_tRNA-synth_I_cd-bd_sf"/>
</dbReference>
<name>A0A081BZW8_VECG1</name>
<organism evidence="11">
    <name type="scientific">Vecturithrix granuli</name>
    <dbReference type="NCBI Taxonomy" id="1499967"/>
    <lineage>
        <taxon>Bacteria</taxon>
        <taxon>Candidatus Moduliflexota</taxon>
        <taxon>Candidatus Vecturitrichia</taxon>
        <taxon>Candidatus Vecturitrichales</taxon>
        <taxon>Candidatus Vecturitrichaceae</taxon>
        <taxon>Candidatus Vecturithrix</taxon>
    </lineage>
</organism>
<evidence type="ECO:0000313" key="12">
    <source>
        <dbReference type="Proteomes" id="UP000030661"/>
    </source>
</evidence>
<evidence type="ECO:0000256" key="9">
    <source>
        <dbReference type="ARBA" id="ARBA00048573"/>
    </source>
</evidence>
<dbReference type="PANTHER" id="PTHR37940:SF1">
    <property type="entry name" value="LYSINE--TRNA LIGASE"/>
    <property type="match status" value="1"/>
</dbReference>
<dbReference type="GO" id="GO:0005737">
    <property type="term" value="C:cytoplasm"/>
    <property type="evidence" value="ECO:0007669"/>
    <property type="project" value="UniProtKB-SubCell"/>
</dbReference>
<dbReference type="eggNOG" id="COG1384">
    <property type="taxonomic scope" value="Bacteria"/>
</dbReference>
<dbReference type="HOGENOM" id="CLU_025562_2_0_0"/>
<evidence type="ECO:0000256" key="2">
    <source>
        <dbReference type="ARBA" id="ARBA00005594"/>
    </source>
</evidence>
<feature type="short sequence motif" description="'KMSKS' region" evidence="10">
    <location>
        <begin position="291"/>
        <end position="295"/>
    </location>
</feature>
<dbReference type="Pfam" id="PF01921">
    <property type="entry name" value="tRNA-synt_1f"/>
    <property type="match status" value="1"/>
</dbReference>
<dbReference type="InterPro" id="IPR020751">
    <property type="entry name" value="aa-tRNA-synth_I_codon-bd_sub2"/>
</dbReference>
<proteinExistence type="inferred from homology"/>
<evidence type="ECO:0000256" key="10">
    <source>
        <dbReference type="HAMAP-Rule" id="MF_00177"/>
    </source>
</evidence>
<comment type="similarity">
    <text evidence="2 10">Belongs to the class-I aminoacyl-tRNA synthetase family.</text>
</comment>
<dbReference type="GO" id="GO:0000049">
    <property type="term" value="F:tRNA binding"/>
    <property type="evidence" value="ECO:0007669"/>
    <property type="project" value="InterPro"/>
</dbReference>
<keyword evidence="4 10" id="KW-0436">Ligase</keyword>
<dbReference type="GO" id="GO:0004824">
    <property type="term" value="F:lysine-tRNA ligase activity"/>
    <property type="evidence" value="ECO:0007669"/>
    <property type="project" value="UniProtKB-UniRule"/>
</dbReference>
<reference evidence="11" key="1">
    <citation type="journal article" date="2015" name="PeerJ">
        <title>First genomic representation of candidate bacterial phylum KSB3 points to enhanced environmental sensing as a trigger of wastewater bulking.</title>
        <authorList>
            <person name="Sekiguchi Y."/>
            <person name="Ohashi A."/>
            <person name="Parks D.H."/>
            <person name="Yamauchi T."/>
            <person name="Tyson G.W."/>
            <person name="Hugenholtz P."/>
        </authorList>
    </citation>
    <scope>NUCLEOTIDE SEQUENCE [LARGE SCALE GENOMIC DNA]</scope>
</reference>
<evidence type="ECO:0000256" key="8">
    <source>
        <dbReference type="ARBA" id="ARBA00023146"/>
    </source>
</evidence>
<keyword evidence="6 10" id="KW-0067">ATP-binding</keyword>
<dbReference type="InterPro" id="IPR002904">
    <property type="entry name" value="Lys-tRNA-ligase"/>
</dbReference>
<dbReference type="AlphaFoldDB" id="A0A081BZW8"/>
<dbReference type="InterPro" id="IPR014729">
    <property type="entry name" value="Rossmann-like_a/b/a_fold"/>
</dbReference>
<feature type="binding site" evidence="10">
    <location>
        <position position="294"/>
    </location>
    <ligand>
        <name>ATP</name>
        <dbReference type="ChEBI" id="CHEBI:30616"/>
    </ligand>
</feature>